<dbReference type="RefSeq" id="WP_126612493.1">
    <property type="nucleotide sequence ID" value="NZ_JBHUCY010000010.1"/>
</dbReference>
<evidence type="ECO:0000256" key="3">
    <source>
        <dbReference type="SAM" id="MobiDB-lite"/>
    </source>
</evidence>
<name>A0A3S0K7U7_9PROT</name>
<dbReference type="NCBIfam" id="TIGR02799">
    <property type="entry name" value="thio_ybgC"/>
    <property type="match status" value="1"/>
</dbReference>
<evidence type="ECO:0000313" key="5">
    <source>
        <dbReference type="Proteomes" id="UP000277007"/>
    </source>
</evidence>
<dbReference type="OrthoDB" id="9808429at2"/>
<comment type="caution">
    <text evidence="4">The sequence shown here is derived from an EMBL/GenBank/DDBJ whole genome shotgun (WGS) entry which is preliminary data.</text>
</comment>
<comment type="similarity">
    <text evidence="1">Belongs to the 4-hydroxybenzoyl-CoA thioesterase family.</text>
</comment>
<dbReference type="InterPro" id="IPR006684">
    <property type="entry name" value="YbgC/YbaW"/>
</dbReference>
<keyword evidence="5" id="KW-1185">Reference proteome</keyword>
<keyword evidence="2" id="KW-0378">Hydrolase</keyword>
<dbReference type="CDD" id="cd00586">
    <property type="entry name" value="4HBT"/>
    <property type="match status" value="1"/>
</dbReference>
<evidence type="ECO:0000256" key="2">
    <source>
        <dbReference type="ARBA" id="ARBA00022801"/>
    </source>
</evidence>
<dbReference type="InterPro" id="IPR029069">
    <property type="entry name" value="HotDog_dom_sf"/>
</dbReference>
<evidence type="ECO:0000256" key="1">
    <source>
        <dbReference type="ARBA" id="ARBA00005953"/>
    </source>
</evidence>
<evidence type="ECO:0000313" key="4">
    <source>
        <dbReference type="EMBL" id="RTR23776.1"/>
    </source>
</evidence>
<gene>
    <name evidence="4" type="primary">ybgC</name>
    <name evidence="4" type="ORF">EJ903_04475</name>
</gene>
<dbReference type="PANTHER" id="PTHR31793:SF37">
    <property type="entry name" value="ACYL-COA THIOESTER HYDROLASE YBGC"/>
    <property type="match status" value="1"/>
</dbReference>
<dbReference type="Gene3D" id="3.10.129.10">
    <property type="entry name" value="Hotdog Thioesterase"/>
    <property type="match status" value="1"/>
</dbReference>
<dbReference type="PROSITE" id="PS01328">
    <property type="entry name" value="4HBCOA_THIOESTERASE"/>
    <property type="match status" value="1"/>
</dbReference>
<organism evidence="4 5">
    <name type="scientific">Azospirillum griseum</name>
    <dbReference type="NCBI Taxonomy" id="2496639"/>
    <lineage>
        <taxon>Bacteria</taxon>
        <taxon>Pseudomonadati</taxon>
        <taxon>Pseudomonadota</taxon>
        <taxon>Alphaproteobacteria</taxon>
        <taxon>Rhodospirillales</taxon>
        <taxon>Azospirillaceae</taxon>
        <taxon>Azospirillum</taxon>
    </lineage>
</organism>
<feature type="region of interest" description="Disordered" evidence="3">
    <location>
        <begin position="162"/>
        <end position="183"/>
    </location>
</feature>
<reference evidence="4 5" key="1">
    <citation type="submission" date="2018-12" db="EMBL/GenBank/DDBJ databases">
        <authorList>
            <person name="Yang Y."/>
        </authorList>
    </citation>
    <scope>NUCLEOTIDE SEQUENCE [LARGE SCALE GENOMIC DNA]</scope>
    <source>
        <strain evidence="4 5">L-25-5w-1</strain>
    </source>
</reference>
<proteinExistence type="inferred from homology"/>
<dbReference type="PANTHER" id="PTHR31793">
    <property type="entry name" value="4-HYDROXYBENZOYL-COA THIOESTERASE FAMILY MEMBER"/>
    <property type="match status" value="1"/>
</dbReference>
<dbReference type="InterPro" id="IPR014166">
    <property type="entry name" value="Tol-Pal_acyl-CoA_thioesterase"/>
</dbReference>
<dbReference type="NCBIfam" id="TIGR00051">
    <property type="entry name" value="YbgC/FadM family acyl-CoA thioesterase"/>
    <property type="match status" value="1"/>
</dbReference>
<dbReference type="AlphaFoldDB" id="A0A3S0K7U7"/>
<dbReference type="Pfam" id="PF13279">
    <property type="entry name" value="4HBT_2"/>
    <property type="match status" value="1"/>
</dbReference>
<dbReference type="InterPro" id="IPR008272">
    <property type="entry name" value="HB-CoA_thioesterase_AS"/>
</dbReference>
<dbReference type="Proteomes" id="UP000277007">
    <property type="component" value="Unassembled WGS sequence"/>
</dbReference>
<accession>A0A3S0K7U7</accession>
<dbReference type="InterPro" id="IPR050563">
    <property type="entry name" value="4-hydroxybenzoyl-CoA_TE"/>
</dbReference>
<protein>
    <submittedName>
        <fullName evidence="4">Tol-pal system-associated acyl-CoA thioesterase</fullName>
    </submittedName>
</protein>
<dbReference type="EMBL" id="RXMA01000002">
    <property type="protein sequence ID" value="RTR23776.1"/>
    <property type="molecule type" value="Genomic_DNA"/>
</dbReference>
<sequence>MSDVLPSTPSPATPSLSGWFAPDGTHRFPVRVYYEDTDAGGIVYHANYLRFAERARSEMLSLLGFRQTAMAAGDADTPGVSFAVRRTTIDFAAPARLEDTLEVETRIADIGGASFAVAQSIRRNERLLVRAELQLVTINAAGRAVRLPGAVRAAIERLRRTQHDSFDTVQPGPDGANTQQSRD</sequence>
<dbReference type="FunFam" id="3.10.129.10:FF:000004">
    <property type="entry name" value="Tol-pal system-associated acyl-CoA thioesterase"/>
    <property type="match status" value="1"/>
</dbReference>
<dbReference type="GO" id="GO:0047617">
    <property type="term" value="F:fatty acyl-CoA hydrolase activity"/>
    <property type="evidence" value="ECO:0007669"/>
    <property type="project" value="TreeGrafter"/>
</dbReference>
<dbReference type="SUPFAM" id="SSF54637">
    <property type="entry name" value="Thioesterase/thiol ester dehydrase-isomerase"/>
    <property type="match status" value="1"/>
</dbReference>